<name>A0AAV7Z9E9_9EUKA</name>
<dbReference type="PANTHER" id="PTHR38342">
    <property type="entry name" value="SLR5037 PROTEIN"/>
    <property type="match status" value="1"/>
</dbReference>
<dbReference type="SUPFAM" id="SSF103247">
    <property type="entry name" value="TT1751-like"/>
    <property type="match status" value="1"/>
</dbReference>
<organism evidence="2 3">
    <name type="scientific">Anaeramoeba flamelloides</name>
    <dbReference type="NCBI Taxonomy" id="1746091"/>
    <lineage>
        <taxon>Eukaryota</taxon>
        <taxon>Metamonada</taxon>
        <taxon>Anaeramoebidae</taxon>
        <taxon>Anaeramoeba</taxon>
    </lineage>
</organism>
<protein>
    <recommendedName>
        <fullName evidence="1">DUF302 domain-containing protein</fullName>
    </recommendedName>
</protein>
<dbReference type="Gene3D" id="3.30.310.70">
    <property type="entry name" value="TT1751-like domain"/>
    <property type="match status" value="1"/>
</dbReference>
<dbReference type="Pfam" id="PF03625">
    <property type="entry name" value="DUF302"/>
    <property type="match status" value="1"/>
</dbReference>
<dbReference type="Proteomes" id="UP001146793">
    <property type="component" value="Unassembled WGS sequence"/>
</dbReference>
<dbReference type="AlphaFoldDB" id="A0AAV7Z9E9"/>
<dbReference type="EMBL" id="JANTQA010000033">
    <property type="protein sequence ID" value="KAJ3437621.1"/>
    <property type="molecule type" value="Genomic_DNA"/>
</dbReference>
<dbReference type="PIRSF" id="PIRSF021774">
    <property type="entry name" value="UCP021774"/>
    <property type="match status" value="1"/>
</dbReference>
<dbReference type="InterPro" id="IPR005180">
    <property type="entry name" value="DUF302"/>
</dbReference>
<comment type="caution">
    <text evidence="2">The sequence shown here is derived from an EMBL/GenBank/DDBJ whole genome shotgun (WGS) entry which is preliminary data.</text>
</comment>
<dbReference type="InterPro" id="IPR016796">
    <property type="entry name" value="UCP021774"/>
</dbReference>
<dbReference type="CDD" id="cd14797">
    <property type="entry name" value="DUF302"/>
    <property type="match status" value="1"/>
</dbReference>
<evidence type="ECO:0000313" key="3">
    <source>
        <dbReference type="Proteomes" id="UP001146793"/>
    </source>
</evidence>
<evidence type="ECO:0000313" key="2">
    <source>
        <dbReference type="EMBL" id="KAJ3437621.1"/>
    </source>
</evidence>
<dbReference type="InterPro" id="IPR035923">
    <property type="entry name" value="TT1751-like_sf"/>
</dbReference>
<proteinExistence type="predicted"/>
<feature type="domain" description="DUF302" evidence="1">
    <location>
        <begin position="33"/>
        <end position="94"/>
    </location>
</feature>
<dbReference type="PANTHER" id="PTHR38342:SF1">
    <property type="entry name" value="SLR5037 PROTEIN"/>
    <property type="match status" value="1"/>
</dbReference>
<gene>
    <name evidence="2" type="ORF">M0812_16786</name>
</gene>
<evidence type="ECO:0000259" key="1">
    <source>
        <dbReference type="Pfam" id="PF03625"/>
    </source>
</evidence>
<sequence>MFKIITIDGTLTETVEKVIELMKNHKFGPLTKVDFQKVIKTKIDKDIGKVYEIGFCNAGFAHQIITINTTFSPLLPCNVSFYELNNKTTVSFINVEKHFAFVEDPEITKIGIKVNKIFDSVIDELQNN</sequence>
<reference evidence="2" key="1">
    <citation type="submission" date="2022-08" db="EMBL/GenBank/DDBJ databases">
        <title>Novel sulphate-reducing endosymbionts in the free-living metamonad Anaeramoeba.</title>
        <authorList>
            <person name="Jerlstrom-Hultqvist J."/>
            <person name="Cepicka I."/>
            <person name="Gallot-Lavallee L."/>
            <person name="Salas-Leiva D."/>
            <person name="Curtis B.A."/>
            <person name="Zahonova K."/>
            <person name="Pipaliya S."/>
            <person name="Dacks J."/>
            <person name="Roger A.J."/>
        </authorList>
    </citation>
    <scope>NUCLEOTIDE SEQUENCE</scope>
    <source>
        <strain evidence="2">Busselton2</strain>
    </source>
</reference>
<accession>A0AAV7Z9E9</accession>